<feature type="region of interest" description="Disordered" evidence="5">
    <location>
        <begin position="269"/>
        <end position="311"/>
    </location>
</feature>
<evidence type="ECO:0000256" key="4">
    <source>
        <dbReference type="ARBA" id="ARBA00022840"/>
    </source>
</evidence>
<dbReference type="PROSITE" id="PS51194">
    <property type="entry name" value="HELICASE_CTER"/>
    <property type="match status" value="1"/>
</dbReference>
<gene>
    <name evidence="8" type="ORF">TVAG_191440</name>
</gene>
<feature type="compositionally biased region" description="Low complexity" evidence="5">
    <location>
        <begin position="279"/>
        <end position="291"/>
    </location>
</feature>
<feature type="domain" description="Helicase ATP-binding" evidence="6">
    <location>
        <begin position="474"/>
        <end position="629"/>
    </location>
</feature>
<evidence type="ECO:0000259" key="7">
    <source>
        <dbReference type="PROSITE" id="PS51194"/>
    </source>
</evidence>
<reference evidence="8" key="1">
    <citation type="submission" date="2006-10" db="EMBL/GenBank/DDBJ databases">
        <authorList>
            <person name="Amadeo P."/>
            <person name="Zhao Q."/>
            <person name="Wortman J."/>
            <person name="Fraser-Liggett C."/>
            <person name="Carlton J."/>
        </authorList>
    </citation>
    <scope>NUCLEOTIDE SEQUENCE</scope>
    <source>
        <strain evidence="8">G3</strain>
    </source>
</reference>
<proteinExistence type="predicted"/>
<organism evidence="8 9">
    <name type="scientific">Trichomonas vaginalis (strain ATCC PRA-98 / G3)</name>
    <dbReference type="NCBI Taxonomy" id="412133"/>
    <lineage>
        <taxon>Eukaryota</taxon>
        <taxon>Metamonada</taxon>
        <taxon>Parabasalia</taxon>
        <taxon>Trichomonadida</taxon>
        <taxon>Trichomonadidae</taxon>
        <taxon>Trichomonas</taxon>
    </lineage>
</organism>
<dbReference type="InterPro" id="IPR020683">
    <property type="entry name" value="DUF3447"/>
</dbReference>
<dbReference type="Proteomes" id="UP000001542">
    <property type="component" value="Unassembled WGS sequence"/>
</dbReference>
<dbReference type="GO" id="GO:0006281">
    <property type="term" value="P:DNA repair"/>
    <property type="evidence" value="ECO:0000318"/>
    <property type="project" value="GO_Central"/>
</dbReference>
<evidence type="ECO:0000256" key="2">
    <source>
        <dbReference type="ARBA" id="ARBA00022801"/>
    </source>
</evidence>
<keyword evidence="4" id="KW-0067">ATP-binding</keyword>
<dbReference type="InterPro" id="IPR000330">
    <property type="entry name" value="SNF2_N"/>
</dbReference>
<dbReference type="Pfam" id="PF00271">
    <property type="entry name" value="Helicase_C"/>
    <property type="match status" value="1"/>
</dbReference>
<feature type="compositionally biased region" description="Polar residues" evidence="5">
    <location>
        <begin position="292"/>
        <end position="311"/>
    </location>
</feature>
<reference evidence="8" key="2">
    <citation type="journal article" date="2007" name="Science">
        <title>Draft genome sequence of the sexually transmitted pathogen Trichomonas vaginalis.</title>
        <authorList>
            <person name="Carlton J.M."/>
            <person name="Hirt R.P."/>
            <person name="Silva J.C."/>
            <person name="Delcher A.L."/>
            <person name="Schatz M."/>
            <person name="Zhao Q."/>
            <person name="Wortman J.R."/>
            <person name="Bidwell S.L."/>
            <person name="Alsmark U.C.M."/>
            <person name="Besteiro S."/>
            <person name="Sicheritz-Ponten T."/>
            <person name="Noel C.J."/>
            <person name="Dacks J.B."/>
            <person name="Foster P.G."/>
            <person name="Simillion C."/>
            <person name="Van de Peer Y."/>
            <person name="Miranda-Saavedra D."/>
            <person name="Barton G.J."/>
            <person name="Westrop G.D."/>
            <person name="Mueller S."/>
            <person name="Dessi D."/>
            <person name="Fiori P.L."/>
            <person name="Ren Q."/>
            <person name="Paulsen I."/>
            <person name="Zhang H."/>
            <person name="Bastida-Corcuera F.D."/>
            <person name="Simoes-Barbosa A."/>
            <person name="Brown M.T."/>
            <person name="Hayes R.D."/>
            <person name="Mukherjee M."/>
            <person name="Okumura C.Y."/>
            <person name="Schneider R."/>
            <person name="Smith A.J."/>
            <person name="Vanacova S."/>
            <person name="Villalvazo M."/>
            <person name="Haas B.J."/>
            <person name="Pertea M."/>
            <person name="Feldblyum T.V."/>
            <person name="Utterback T.R."/>
            <person name="Shu C.L."/>
            <person name="Osoegawa K."/>
            <person name="de Jong P.J."/>
            <person name="Hrdy I."/>
            <person name="Horvathova L."/>
            <person name="Zubacova Z."/>
            <person name="Dolezal P."/>
            <person name="Malik S.B."/>
            <person name="Logsdon J.M. Jr."/>
            <person name="Henze K."/>
            <person name="Gupta A."/>
            <person name="Wang C.C."/>
            <person name="Dunne R.L."/>
            <person name="Upcroft J.A."/>
            <person name="Upcroft P."/>
            <person name="White O."/>
            <person name="Salzberg S.L."/>
            <person name="Tang P."/>
            <person name="Chiu C.-H."/>
            <person name="Lee Y.-S."/>
            <person name="Embley T.M."/>
            <person name="Coombs G.H."/>
            <person name="Mottram J.C."/>
            <person name="Tachezy J."/>
            <person name="Fraser-Liggett C.M."/>
            <person name="Johnson P.J."/>
        </authorList>
    </citation>
    <scope>NUCLEOTIDE SEQUENCE [LARGE SCALE GENOMIC DNA]</scope>
    <source>
        <strain evidence="8">G3</strain>
    </source>
</reference>
<dbReference type="InterPro" id="IPR038718">
    <property type="entry name" value="SNF2-like_sf"/>
</dbReference>
<dbReference type="PROSITE" id="PS51192">
    <property type="entry name" value="HELICASE_ATP_BIND_1"/>
    <property type="match status" value="1"/>
</dbReference>
<dbReference type="AlphaFoldDB" id="A2EQK0"/>
<evidence type="ECO:0000256" key="1">
    <source>
        <dbReference type="ARBA" id="ARBA00022741"/>
    </source>
</evidence>
<keyword evidence="3" id="KW-0347">Helicase</keyword>
<dbReference type="InterPro" id="IPR001650">
    <property type="entry name" value="Helicase_C-like"/>
</dbReference>
<dbReference type="SMART" id="SM00490">
    <property type="entry name" value="HELICc"/>
    <property type="match status" value="1"/>
</dbReference>
<dbReference type="InterPro" id="IPR049730">
    <property type="entry name" value="SNF2/RAD54-like_C"/>
</dbReference>
<dbReference type="Gene3D" id="3.40.50.300">
    <property type="entry name" value="P-loop containing nucleotide triphosphate hydrolases"/>
    <property type="match status" value="1"/>
</dbReference>
<feature type="domain" description="Helicase C-terminal" evidence="7">
    <location>
        <begin position="753"/>
        <end position="904"/>
    </location>
</feature>
<accession>A2EQK0</accession>
<dbReference type="GO" id="GO:0004386">
    <property type="term" value="F:helicase activity"/>
    <property type="evidence" value="ECO:0007669"/>
    <property type="project" value="UniProtKB-KW"/>
</dbReference>
<evidence type="ECO:0000256" key="5">
    <source>
        <dbReference type="SAM" id="MobiDB-lite"/>
    </source>
</evidence>
<sequence>MSIQSIYDTPILNFLQPFHQIDTTVWSLNQSNIQESLEKLNKLQEYKNYIKLTLENAFFNRIFFKFRLRSMFHSMRELFKINIQTNSQADAFTDIFIDDDIEQYKNTNSIADNHINRAAEAGAVNIFTFLKLNQLPITKETANSAVKGGNIDIVTTIFHYNQSLLENTHHNAIITHHNDILEFLFKVYNWTYNTDPDFLLLSSNIEIFNYFIYIEKDMRKEIKNCFRFAETIKCDQFLYFLQEYQRNDPNFFWDQVKFQTEFKPIEITNSSQNSEDFSKNNFSQNENSQEQTYLTSRSSSQDSRCGYSQSQGEKITAPTVNINIKNNIPKNTTPLAEVRSTSIDNIKNITASPQQPHKKTMYKIWTELIDSENVSYTHTHCKDILDIYKRNGGVMEVNSKNRPYWKINIRNYLTVKSALTSAYNTFTAVLDGIPDFVIKALSNFRPTKIPMNLFQNLPKRLSEKLLPHQKESIQYVASRNYRALIADEMGLGKTLQAVAIASLFGFPSKRILVMCPINLVEAWTDTFSEWTNISPSRINIMTKSANFPDNPLTIATYPVVQKSDGIFQNRNFDMVIADECHEFSNQGTKLHKQVTPLISQAKAALLLSGTPSMNRPSELFTALNLLRPDVFRSFYEYSERYCHGGYNEAGNYQANGSSHTDELKILMETLLMIRRQKEDVLSDLPPKNREHIMLLYTPSNKMTEMVELIRKQKIGIKKGLQTFRSAQRGLVWECFTLTSEEKVEPVLHWMTSQKFRDILFCQNRKILFFAHHTVMLKGISEWLTFRNIDHILINGETSMKNRKILLDKFKSEPECKIAVLGIETISAGVTLVEASVVVFAELMYVPATHLQAEDRVHRIGQTQPVDIYYLHAPGSVDDRVWEILERKLEVLGSVITSNTLSLKS</sequence>
<dbReference type="InParanoid" id="A2EQK0"/>
<dbReference type="GO" id="GO:0005524">
    <property type="term" value="F:ATP binding"/>
    <property type="evidence" value="ECO:0007669"/>
    <property type="project" value="UniProtKB-KW"/>
</dbReference>
<dbReference type="SMART" id="SM00487">
    <property type="entry name" value="DEXDc"/>
    <property type="match status" value="1"/>
</dbReference>
<dbReference type="KEGG" id="tva:4762912"/>
<dbReference type="OrthoDB" id="2801544at2759"/>
<dbReference type="SMR" id="A2EQK0"/>
<evidence type="ECO:0000259" key="6">
    <source>
        <dbReference type="PROSITE" id="PS51192"/>
    </source>
</evidence>
<dbReference type="SUPFAM" id="SSF52540">
    <property type="entry name" value="P-loop containing nucleoside triphosphate hydrolases"/>
    <property type="match status" value="2"/>
</dbReference>
<keyword evidence="9" id="KW-1185">Reference proteome</keyword>
<dbReference type="VEuPathDB" id="TrichDB:TVAGG3_0976410"/>
<dbReference type="InterPro" id="IPR014001">
    <property type="entry name" value="Helicase_ATP-bd"/>
</dbReference>
<dbReference type="Gene3D" id="3.40.50.10810">
    <property type="entry name" value="Tandem AAA-ATPase domain"/>
    <property type="match status" value="1"/>
</dbReference>
<dbReference type="CDD" id="cd18793">
    <property type="entry name" value="SF2_C_SNF"/>
    <property type="match status" value="1"/>
</dbReference>
<keyword evidence="1" id="KW-0547">Nucleotide-binding</keyword>
<dbReference type="InterPro" id="IPR027417">
    <property type="entry name" value="P-loop_NTPase"/>
</dbReference>
<dbReference type="EMBL" id="DS113458">
    <property type="protein sequence ID" value="EAY05047.1"/>
    <property type="molecule type" value="Genomic_DNA"/>
</dbReference>
<dbReference type="PANTHER" id="PTHR45766:SF3">
    <property type="entry name" value="DNA ANNEALING HELICASE AND ENDONUCLEASE ZRANB3"/>
    <property type="match status" value="1"/>
</dbReference>
<dbReference type="Pfam" id="PF00176">
    <property type="entry name" value="SNF2-rel_dom"/>
    <property type="match status" value="1"/>
</dbReference>
<dbReference type="Pfam" id="PF11929">
    <property type="entry name" value="DUF3447"/>
    <property type="match status" value="1"/>
</dbReference>
<dbReference type="eggNOG" id="KOG1000">
    <property type="taxonomic scope" value="Eukaryota"/>
</dbReference>
<dbReference type="RefSeq" id="XP_001317270.1">
    <property type="nucleotide sequence ID" value="XM_001317235.1"/>
</dbReference>
<dbReference type="VEuPathDB" id="TrichDB:TVAG_191440"/>
<keyword evidence="2" id="KW-0378">Hydrolase</keyword>
<dbReference type="GO" id="GO:0016787">
    <property type="term" value="F:hydrolase activity"/>
    <property type="evidence" value="ECO:0007669"/>
    <property type="project" value="UniProtKB-KW"/>
</dbReference>
<evidence type="ECO:0000256" key="3">
    <source>
        <dbReference type="ARBA" id="ARBA00022806"/>
    </source>
</evidence>
<name>A2EQK0_TRIV3</name>
<protein>
    <submittedName>
        <fullName evidence="8">Type III restriction enzyme, res subunit family protein</fullName>
    </submittedName>
</protein>
<dbReference type="PANTHER" id="PTHR45766">
    <property type="entry name" value="DNA ANNEALING HELICASE AND ENDONUCLEASE ZRANB3 FAMILY MEMBER"/>
    <property type="match status" value="1"/>
</dbReference>
<dbReference type="GO" id="GO:0031297">
    <property type="term" value="P:replication fork processing"/>
    <property type="evidence" value="ECO:0000318"/>
    <property type="project" value="GO_Central"/>
</dbReference>
<evidence type="ECO:0000313" key="9">
    <source>
        <dbReference type="Proteomes" id="UP000001542"/>
    </source>
</evidence>
<dbReference type="GO" id="GO:0043596">
    <property type="term" value="C:nuclear replication fork"/>
    <property type="evidence" value="ECO:0000318"/>
    <property type="project" value="GO_Central"/>
</dbReference>
<evidence type="ECO:0000313" key="8">
    <source>
        <dbReference type="EMBL" id="EAY05047.1"/>
    </source>
</evidence>
<dbReference type="GO" id="GO:0004520">
    <property type="term" value="F:DNA endonuclease activity"/>
    <property type="evidence" value="ECO:0000318"/>
    <property type="project" value="GO_Central"/>
</dbReference>